<dbReference type="PANTHER" id="PTHR24112">
    <property type="entry name" value="LEUCINE-RICH REPEAT, ISOFORM F-RELATED"/>
    <property type="match status" value="1"/>
</dbReference>
<dbReference type="EMBL" id="LODT01000025">
    <property type="protein sequence ID" value="KYQ93705.1"/>
    <property type="molecule type" value="Genomic_DNA"/>
</dbReference>
<evidence type="ECO:0000313" key="2">
    <source>
        <dbReference type="EMBL" id="KYQ93705.1"/>
    </source>
</evidence>
<evidence type="ECO:0000256" key="1">
    <source>
        <dbReference type="SAM" id="MobiDB-lite"/>
    </source>
</evidence>
<dbReference type="Pfam" id="PF13516">
    <property type="entry name" value="LRR_6"/>
    <property type="match status" value="3"/>
</dbReference>
<dbReference type="GO" id="GO:0005886">
    <property type="term" value="C:plasma membrane"/>
    <property type="evidence" value="ECO:0007669"/>
    <property type="project" value="TreeGrafter"/>
</dbReference>
<dbReference type="GO" id="GO:0034315">
    <property type="term" value="P:regulation of Arp2/3 complex-mediated actin nucleation"/>
    <property type="evidence" value="ECO:0007669"/>
    <property type="project" value="TreeGrafter"/>
</dbReference>
<evidence type="ECO:0000313" key="3">
    <source>
        <dbReference type="Proteomes" id="UP000076078"/>
    </source>
</evidence>
<sequence length="724" mass="79912">MEILTQIERKNIDLVLSQKNEDENYLQKVEVKGKKARKLFILIGNNRIFFFKVGGKLEFDYHLLDILELRSDNPKEITIKLRSDNGKEPLVLGIDFPQDTNEIIFAVDYLFSLNFPTMKSNRVKIVVLPESRQTEIFNNPVNANMAKPEMGSCGGFTLTYFSMCDFMNIQPINEVNWHVDNILAGSPIKEFDYGFFYKKERLIGTDAKPIMAALAINQYFTSFSVRGIKLSSDCLLSIISMLSQNTCFEKLVLNGVGLDRGLTEKLVDALQSNKALPLKELDLGDNAIEDKGMLAVVELLKNCQLNGYQLRSLVLSNCSAGKSSMLALCECLASQESLISNLKNLDISQNRLENDGSVAISNFLGKSKALTHLNLSNGNPQFHQLKVCKTLTNFDSSGNKVEKKHNVHRDMINFLNHSIFLTQLNLSKCSIPVEIISDLFGEGNLMKLESLNVSDNDLGDEGVSQLCDHLSNHPCLRALDISGNFIRRSKARTQMIESIINLLEKKSKTHYFMRSIVIQGGTKSQLKGDLLPVVCSLYYNNTLKEIDISGHAIGDILAAAIGKLLQVNSTLEKLHWDDNGTTHRGLSLFKIGLARNQSLLHSPLPMKDIASSLKSDNTPQHLQKMTELCTEIQQLISNSKAASTANGGLSSNLSNSTGSNTGRLLSPKGPTPNPRASTAVIPTVDPKSTIISCAGLGSFNTSNFDTTDQPSESPLPSNVTVMAK</sequence>
<comment type="caution">
    <text evidence="2">The sequence shown here is derived from an EMBL/GenBank/DDBJ whole genome shotgun (WGS) entry which is preliminary data.</text>
</comment>
<evidence type="ECO:0008006" key="4">
    <source>
        <dbReference type="Google" id="ProtNLM"/>
    </source>
</evidence>
<dbReference type="SUPFAM" id="SSF52047">
    <property type="entry name" value="RNI-like"/>
    <property type="match status" value="1"/>
</dbReference>
<dbReference type="Proteomes" id="UP000076078">
    <property type="component" value="Unassembled WGS sequence"/>
</dbReference>
<accession>A0A151ZIG5</accession>
<dbReference type="Gene3D" id="3.80.10.10">
    <property type="entry name" value="Ribonuclease Inhibitor"/>
    <property type="match status" value="1"/>
</dbReference>
<feature type="compositionally biased region" description="Low complexity" evidence="1">
    <location>
        <begin position="646"/>
        <end position="662"/>
    </location>
</feature>
<dbReference type="InParanoid" id="A0A151ZIG5"/>
<dbReference type="OrthoDB" id="18598at2759"/>
<dbReference type="GO" id="GO:0016477">
    <property type="term" value="P:cell migration"/>
    <property type="evidence" value="ECO:0007669"/>
    <property type="project" value="TreeGrafter"/>
</dbReference>
<organism evidence="2 3">
    <name type="scientific">Tieghemostelium lacteum</name>
    <name type="common">Slime mold</name>
    <name type="synonym">Dictyostelium lacteum</name>
    <dbReference type="NCBI Taxonomy" id="361077"/>
    <lineage>
        <taxon>Eukaryota</taxon>
        <taxon>Amoebozoa</taxon>
        <taxon>Evosea</taxon>
        <taxon>Eumycetozoa</taxon>
        <taxon>Dictyostelia</taxon>
        <taxon>Dictyosteliales</taxon>
        <taxon>Raperosteliaceae</taxon>
        <taxon>Tieghemostelium</taxon>
    </lineage>
</organism>
<dbReference type="InterPro" id="IPR051279">
    <property type="entry name" value="PP1-Reg/Actin-Interact_Protein"/>
</dbReference>
<dbReference type="GO" id="GO:0030027">
    <property type="term" value="C:lamellipodium"/>
    <property type="evidence" value="ECO:0007669"/>
    <property type="project" value="TreeGrafter"/>
</dbReference>
<protein>
    <recommendedName>
        <fullName evidence="4">Leucine-rich repeat-containing protein (LRR)</fullName>
    </recommendedName>
</protein>
<dbReference type="FunCoup" id="A0A151ZIG5">
    <property type="interactions" value="8"/>
</dbReference>
<keyword evidence="3" id="KW-1185">Reference proteome</keyword>
<dbReference type="AlphaFoldDB" id="A0A151ZIG5"/>
<gene>
    <name evidence="2" type="ORF">DLAC_05091</name>
</gene>
<dbReference type="SMART" id="SM00368">
    <property type="entry name" value="LRR_RI"/>
    <property type="match status" value="5"/>
</dbReference>
<dbReference type="InterPro" id="IPR001611">
    <property type="entry name" value="Leu-rich_rpt"/>
</dbReference>
<proteinExistence type="predicted"/>
<reference evidence="2 3" key="1">
    <citation type="submission" date="2015-12" db="EMBL/GenBank/DDBJ databases">
        <title>Dictyostelia acquired genes for synthesis and detection of signals that induce cell-type specialization by lateral gene transfer from prokaryotes.</title>
        <authorList>
            <person name="Gloeckner G."/>
            <person name="Schaap P."/>
        </authorList>
    </citation>
    <scope>NUCLEOTIDE SEQUENCE [LARGE SCALE GENOMIC DNA]</scope>
    <source>
        <strain evidence="2 3">TK</strain>
    </source>
</reference>
<name>A0A151ZIG5_TIELA</name>
<dbReference type="PANTHER" id="PTHR24112:SF66">
    <property type="entry name" value="LEUCINE-RICH REPEAT, ISOFORM F"/>
    <property type="match status" value="1"/>
</dbReference>
<feature type="region of interest" description="Disordered" evidence="1">
    <location>
        <begin position="702"/>
        <end position="724"/>
    </location>
</feature>
<dbReference type="STRING" id="361077.A0A151ZIG5"/>
<feature type="region of interest" description="Disordered" evidence="1">
    <location>
        <begin position="643"/>
        <end position="681"/>
    </location>
</feature>
<dbReference type="InterPro" id="IPR032675">
    <property type="entry name" value="LRR_dom_sf"/>
</dbReference>
<dbReference type="OMA" id="FDYGFFF"/>